<evidence type="ECO:0000313" key="4">
    <source>
        <dbReference type="EMBL" id="MCX3266804.1"/>
    </source>
</evidence>
<dbReference type="GO" id="GO:0016491">
    <property type="term" value="F:oxidoreductase activity"/>
    <property type="evidence" value="ECO:0007669"/>
    <property type="project" value="UniProtKB-KW"/>
</dbReference>
<proteinExistence type="inferred from homology"/>
<keyword evidence="2" id="KW-0521">NADP</keyword>
<dbReference type="PANTHER" id="PTHR43639:SF1">
    <property type="entry name" value="SHORT-CHAIN DEHYDROGENASE_REDUCTASE FAMILY PROTEIN"/>
    <property type="match status" value="1"/>
</dbReference>
<dbReference type="FunFam" id="3.40.50.720:FF:000374">
    <property type="entry name" value="3-oxoacyl-(Acyl-carrier-protein) reductase"/>
    <property type="match status" value="1"/>
</dbReference>
<dbReference type="PRINTS" id="PR00081">
    <property type="entry name" value="GDHRDH"/>
</dbReference>
<organism evidence="4 5">
    <name type="scientific">Pedobacter agri</name>
    <dbReference type="NCBI Taxonomy" id="454586"/>
    <lineage>
        <taxon>Bacteria</taxon>
        <taxon>Pseudomonadati</taxon>
        <taxon>Bacteroidota</taxon>
        <taxon>Sphingobacteriia</taxon>
        <taxon>Sphingobacteriales</taxon>
        <taxon>Sphingobacteriaceae</taxon>
        <taxon>Pedobacter</taxon>
    </lineage>
</organism>
<dbReference type="RefSeq" id="WP_010600612.1">
    <property type="nucleotide sequence ID" value="NZ_JAPJUH010000005.1"/>
</dbReference>
<gene>
    <name evidence="4" type="ORF">OQZ29_18745</name>
</gene>
<dbReference type="Gene3D" id="3.40.50.720">
    <property type="entry name" value="NAD(P)-binding Rossmann-like Domain"/>
    <property type="match status" value="1"/>
</dbReference>
<comment type="caution">
    <text evidence="4">The sequence shown here is derived from an EMBL/GenBank/DDBJ whole genome shotgun (WGS) entry which is preliminary data.</text>
</comment>
<protein>
    <submittedName>
        <fullName evidence="4">SDR family oxidoreductase</fullName>
    </submittedName>
</protein>
<dbReference type="Proteomes" id="UP001142592">
    <property type="component" value="Unassembled WGS sequence"/>
</dbReference>
<dbReference type="InterPro" id="IPR036291">
    <property type="entry name" value="NAD(P)-bd_dom_sf"/>
</dbReference>
<dbReference type="SUPFAM" id="SSF51735">
    <property type="entry name" value="NAD(P)-binding Rossmann-fold domains"/>
    <property type="match status" value="1"/>
</dbReference>
<reference evidence="4" key="1">
    <citation type="submission" date="2022-11" db="EMBL/GenBank/DDBJ databases">
        <authorList>
            <person name="Graham C."/>
            <person name="Newman J.D."/>
        </authorList>
    </citation>
    <scope>NUCLEOTIDE SEQUENCE</scope>
    <source>
        <strain evidence="4">DSM 19486</strain>
    </source>
</reference>
<evidence type="ECO:0000256" key="3">
    <source>
        <dbReference type="ARBA" id="ARBA00023002"/>
    </source>
</evidence>
<evidence type="ECO:0000256" key="1">
    <source>
        <dbReference type="ARBA" id="ARBA00006484"/>
    </source>
</evidence>
<sequence length="254" mass="26896">MGTQNKIALVTGGSRGLGKNAALKIAEKGVDVIVTYHSKKEEAEETVAEIKQLGVNAAAVQLNVGESASFDAFFTEVKSILKSVFNADQFDFLVNNAGIGIHASFAETSEEQFDTLVNIQFKGPFFLTQKALSYLNDGGAIINVSTGLARFSLPGYAAYASMKGAMETLTKYQAKELGARGIRSNIVAPGAIETDFGGGVVRDNEQMNAGIASQTALGRVGLPDDIGGVVAFLCTEEARWINAQRIEISGGMFL</sequence>
<comment type="similarity">
    <text evidence="1">Belongs to the short-chain dehydrogenases/reductases (SDR) family.</text>
</comment>
<name>A0A9X3IB86_9SPHI</name>
<keyword evidence="3" id="KW-0560">Oxidoreductase</keyword>
<dbReference type="PANTHER" id="PTHR43639">
    <property type="entry name" value="OXIDOREDUCTASE, SHORT-CHAIN DEHYDROGENASE/REDUCTASE FAMILY (AFU_ORTHOLOGUE AFUA_5G02870)"/>
    <property type="match status" value="1"/>
</dbReference>
<dbReference type="AlphaFoldDB" id="A0A9X3IB86"/>
<accession>A0A9X3IB86</accession>
<evidence type="ECO:0000313" key="5">
    <source>
        <dbReference type="Proteomes" id="UP001142592"/>
    </source>
</evidence>
<dbReference type="InterPro" id="IPR002347">
    <property type="entry name" value="SDR_fam"/>
</dbReference>
<dbReference type="EMBL" id="JAPJUH010000005">
    <property type="protein sequence ID" value="MCX3266804.1"/>
    <property type="molecule type" value="Genomic_DNA"/>
</dbReference>
<keyword evidence="5" id="KW-1185">Reference proteome</keyword>
<evidence type="ECO:0000256" key="2">
    <source>
        <dbReference type="ARBA" id="ARBA00022857"/>
    </source>
</evidence>
<dbReference type="Pfam" id="PF13561">
    <property type="entry name" value="adh_short_C2"/>
    <property type="match status" value="1"/>
</dbReference>
<dbReference type="PRINTS" id="PR00080">
    <property type="entry name" value="SDRFAMILY"/>
</dbReference>